<evidence type="ECO:0000313" key="2">
    <source>
        <dbReference type="EMBL" id="GAC68519.1"/>
    </source>
</evidence>
<comment type="caution">
    <text evidence="2">The sequence shown here is derived from an EMBL/GenBank/DDBJ whole genome shotgun (WGS) entry which is preliminary data.</text>
</comment>
<organism evidence="2 3">
    <name type="scientific">Gordonia soli NBRC 108243</name>
    <dbReference type="NCBI Taxonomy" id="1223545"/>
    <lineage>
        <taxon>Bacteria</taxon>
        <taxon>Bacillati</taxon>
        <taxon>Actinomycetota</taxon>
        <taxon>Actinomycetes</taxon>
        <taxon>Mycobacteriales</taxon>
        <taxon>Gordoniaceae</taxon>
        <taxon>Gordonia</taxon>
    </lineage>
</organism>
<proteinExistence type="inferred from homology"/>
<dbReference type="Proteomes" id="UP000011666">
    <property type="component" value="Unassembled WGS sequence"/>
</dbReference>
<evidence type="ECO:0000256" key="1">
    <source>
        <dbReference type="ARBA" id="ARBA00005254"/>
    </source>
</evidence>
<dbReference type="Gene3D" id="1.10.12.10">
    <property type="entry name" value="Lyase 2-enoyl-coa Hydratase, Chain A, domain 2"/>
    <property type="match status" value="1"/>
</dbReference>
<dbReference type="InterPro" id="IPR014748">
    <property type="entry name" value="Enoyl-CoA_hydra_C"/>
</dbReference>
<evidence type="ECO:0000313" key="3">
    <source>
        <dbReference type="Proteomes" id="UP000011666"/>
    </source>
</evidence>
<dbReference type="EMBL" id="BANX01000016">
    <property type="protein sequence ID" value="GAC68519.1"/>
    <property type="molecule type" value="Genomic_DNA"/>
</dbReference>
<reference evidence="2 3" key="1">
    <citation type="submission" date="2013-01" db="EMBL/GenBank/DDBJ databases">
        <title>Whole genome shotgun sequence of Gordonia soli NBRC 108243.</title>
        <authorList>
            <person name="Isaki-Nakamura S."/>
            <person name="Hosoyama A."/>
            <person name="Tsuchikane K."/>
            <person name="Ando Y."/>
            <person name="Baba S."/>
            <person name="Ohji S."/>
            <person name="Hamada M."/>
            <person name="Tamura T."/>
            <person name="Yamazoe A."/>
            <person name="Yamazaki S."/>
            <person name="Fujita N."/>
        </authorList>
    </citation>
    <scope>NUCLEOTIDE SEQUENCE [LARGE SCALE GENOMIC DNA]</scope>
    <source>
        <strain evidence="2 3">NBRC 108243</strain>
    </source>
</reference>
<dbReference type="STRING" id="1223545.GS4_16_00490"/>
<dbReference type="AlphaFoldDB" id="M0QJ95"/>
<dbReference type="CDD" id="cd06558">
    <property type="entry name" value="crotonase-like"/>
    <property type="match status" value="1"/>
</dbReference>
<keyword evidence="3" id="KW-1185">Reference proteome</keyword>
<dbReference type="PANTHER" id="PTHR43459">
    <property type="entry name" value="ENOYL-COA HYDRATASE"/>
    <property type="match status" value="1"/>
</dbReference>
<protein>
    <submittedName>
        <fullName evidence="2">Putative enoyl-CoA hydratase</fullName>
    </submittedName>
</protein>
<sequence>MTSWESSISAEVLACHRVGGRVTLTLTRPDQLNSFDTALQDAMRAAVDGAAADDSVRCLVITGRGRAFSAGADLGIDPDSDARLAPRTEQELRTRYNPIIRSIRAMPKPVVAAVNGPAIGVGCAIAMACDHVVAARRASFSLAFANVGLTLDAGASLLLGARVGFGRASRMALLSESVDASTALEWGMVDAVVSDDDLDAHVDAVAEKLALGPTQAYAATKRSLNAALLPHLDAAFEVEVQGQTELVDSPDFREGVRAFTGRRRPVFYGR</sequence>
<dbReference type="OrthoDB" id="3473569at2"/>
<dbReference type="SUPFAM" id="SSF52096">
    <property type="entry name" value="ClpP/crotonase"/>
    <property type="match status" value="1"/>
</dbReference>
<dbReference type="Gene3D" id="3.90.226.10">
    <property type="entry name" value="2-enoyl-CoA Hydratase, Chain A, domain 1"/>
    <property type="match status" value="1"/>
</dbReference>
<dbReference type="InterPro" id="IPR029045">
    <property type="entry name" value="ClpP/crotonase-like_dom_sf"/>
</dbReference>
<dbReference type="PANTHER" id="PTHR43459:SF1">
    <property type="entry name" value="EG:BACN32G11.4 PROTEIN"/>
    <property type="match status" value="1"/>
</dbReference>
<dbReference type="InterPro" id="IPR001753">
    <property type="entry name" value="Enoyl-CoA_hydra/iso"/>
</dbReference>
<accession>M0QJ95</accession>
<dbReference type="eggNOG" id="COG1024">
    <property type="taxonomic scope" value="Bacteria"/>
</dbReference>
<comment type="similarity">
    <text evidence="1">Belongs to the enoyl-CoA hydratase/isomerase family.</text>
</comment>
<name>M0QJ95_9ACTN</name>
<dbReference type="Pfam" id="PF00378">
    <property type="entry name" value="ECH_1"/>
    <property type="match status" value="1"/>
</dbReference>
<gene>
    <name evidence="2" type="ORF">GS4_16_00490</name>
</gene>
<dbReference type="GO" id="GO:0003824">
    <property type="term" value="F:catalytic activity"/>
    <property type="evidence" value="ECO:0007669"/>
    <property type="project" value="UniProtKB-ARBA"/>
</dbReference>
<dbReference type="RefSeq" id="WP_007620732.1">
    <property type="nucleotide sequence ID" value="NZ_BANX01000016.1"/>
</dbReference>